<feature type="signal peptide" evidence="1">
    <location>
        <begin position="1"/>
        <end position="19"/>
    </location>
</feature>
<keyword evidence="3" id="KW-1185">Reference proteome</keyword>
<sequence length="72" mass="7690">MKSLLQFVILVSLILLGGGEKGVMARNCDGQIAIDIDVCNTMICTRACQEKYGATAQGYCSGSDACTCNYRC</sequence>
<dbReference type="AlphaFoldDB" id="A0ABD3T103"/>
<feature type="chain" id="PRO_5044788676" evidence="1">
    <location>
        <begin position="20"/>
        <end position="72"/>
    </location>
</feature>
<dbReference type="Proteomes" id="UP001634393">
    <property type="component" value="Unassembled WGS sequence"/>
</dbReference>
<evidence type="ECO:0000256" key="1">
    <source>
        <dbReference type="SAM" id="SignalP"/>
    </source>
</evidence>
<accession>A0ABD3T103</accession>
<evidence type="ECO:0000313" key="3">
    <source>
        <dbReference type="Proteomes" id="UP001634393"/>
    </source>
</evidence>
<comment type="caution">
    <text evidence="2">The sequence shown here is derived from an EMBL/GenBank/DDBJ whole genome shotgun (WGS) entry which is preliminary data.</text>
</comment>
<protein>
    <submittedName>
        <fullName evidence="2">Uncharacterized protein</fullName>
    </submittedName>
</protein>
<gene>
    <name evidence="2" type="ORF">ACJIZ3_019334</name>
</gene>
<reference evidence="2 3" key="1">
    <citation type="submission" date="2024-12" db="EMBL/GenBank/DDBJ databases">
        <title>The unique morphological basis and parallel evolutionary history of personate flowers in Penstemon.</title>
        <authorList>
            <person name="Depatie T.H."/>
            <person name="Wessinger C.A."/>
        </authorList>
    </citation>
    <scope>NUCLEOTIDE SEQUENCE [LARGE SCALE GENOMIC DNA]</scope>
    <source>
        <strain evidence="2">WTNN_2</strain>
        <tissue evidence="2">Leaf</tissue>
    </source>
</reference>
<dbReference type="EMBL" id="JBJXBP010000005">
    <property type="protein sequence ID" value="KAL3830532.1"/>
    <property type="molecule type" value="Genomic_DNA"/>
</dbReference>
<keyword evidence="1" id="KW-0732">Signal</keyword>
<name>A0ABD3T103_9LAMI</name>
<proteinExistence type="predicted"/>
<evidence type="ECO:0000313" key="2">
    <source>
        <dbReference type="EMBL" id="KAL3830532.1"/>
    </source>
</evidence>
<organism evidence="2 3">
    <name type="scientific">Penstemon smallii</name>
    <dbReference type="NCBI Taxonomy" id="265156"/>
    <lineage>
        <taxon>Eukaryota</taxon>
        <taxon>Viridiplantae</taxon>
        <taxon>Streptophyta</taxon>
        <taxon>Embryophyta</taxon>
        <taxon>Tracheophyta</taxon>
        <taxon>Spermatophyta</taxon>
        <taxon>Magnoliopsida</taxon>
        <taxon>eudicotyledons</taxon>
        <taxon>Gunneridae</taxon>
        <taxon>Pentapetalae</taxon>
        <taxon>asterids</taxon>
        <taxon>lamiids</taxon>
        <taxon>Lamiales</taxon>
        <taxon>Plantaginaceae</taxon>
        <taxon>Cheloneae</taxon>
        <taxon>Penstemon</taxon>
    </lineage>
</organism>